<dbReference type="PROSITE" id="PS51257">
    <property type="entry name" value="PROKAR_LIPOPROTEIN"/>
    <property type="match status" value="1"/>
</dbReference>
<dbReference type="KEGG" id="rhoz:GXP67_15430"/>
<dbReference type="PANTHER" id="PTHR46268">
    <property type="entry name" value="STRESS RESPONSE PROTEIN NHAX"/>
    <property type="match status" value="1"/>
</dbReference>
<name>A0A6C0GJW9_9BACT</name>
<proteinExistence type="inferred from homology"/>
<dbReference type="Gene3D" id="3.40.50.12370">
    <property type="match status" value="1"/>
</dbReference>
<sequence>MKNILVPTDFSQQANNALTVACAIARKSGSNIHLLHVLDVSLGGGFNFSTMGEPSGYTTMDQVYVLQLRDITSQRLAELAQKNSGDGFTILPEVQVGNIFSTVTAYVKEHDIDLIVMGTKGSSGIEEFFVGSNTEKIVRRAACPVLSVKNVLPGFSIRNIAFASNFEKDQLIAVSKLKRFQELFDAQLHLVYINVPNYFVNSRAIRIRMNEFVQKYQLTNYNFAVYDDNTEEDGIIHFAEEIHADIIAVATHGRTGLAHLLSGSIAEDIVNHANRPVLTFNLREFIEQPG</sequence>
<evidence type="ECO:0000313" key="4">
    <source>
        <dbReference type="Proteomes" id="UP000480178"/>
    </source>
</evidence>
<dbReference type="Proteomes" id="UP000480178">
    <property type="component" value="Chromosome"/>
</dbReference>
<dbReference type="Gene3D" id="3.40.50.620">
    <property type="entry name" value="HUPs"/>
    <property type="match status" value="1"/>
</dbReference>
<dbReference type="InterPro" id="IPR014729">
    <property type="entry name" value="Rossmann-like_a/b/a_fold"/>
</dbReference>
<dbReference type="EMBL" id="CP048222">
    <property type="protein sequence ID" value="QHT67930.1"/>
    <property type="molecule type" value="Genomic_DNA"/>
</dbReference>
<feature type="domain" description="UspA" evidence="2">
    <location>
        <begin position="1"/>
        <end position="149"/>
    </location>
</feature>
<dbReference type="AlphaFoldDB" id="A0A6C0GJW9"/>
<dbReference type="InterPro" id="IPR006016">
    <property type="entry name" value="UspA"/>
</dbReference>
<protein>
    <submittedName>
        <fullName evidence="3">Universal stress protein</fullName>
    </submittedName>
</protein>
<dbReference type="PRINTS" id="PR01438">
    <property type="entry name" value="UNVRSLSTRESS"/>
</dbReference>
<dbReference type="Pfam" id="PF00582">
    <property type="entry name" value="Usp"/>
    <property type="match status" value="2"/>
</dbReference>
<organism evidence="3 4">
    <name type="scientific">Rhodocytophaga rosea</name>
    <dbReference type="NCBI Taxonomy" id="2704465"/>
    <lineage>
        <taxon>Bacteria</taxon>
        <taxon>Pseudomonadati</taxon>
        <taxon>Bacteroidota</taxon>
        <taxon>Cytophagia</taxon>
        <taxon>Cytophagales</taxon>
        <taxon>Rhodocytophagaceae</taxon>
        <taxon>Rhodocytophaga</taxon>
    </lineage>
</organism>
<dbReference type="PANTHER" id="PTHR46268:SF6">
    <property type="entry name" value="UNIVERSAL STRESS PROTEIN UP12"/>
    <property type="match status" value="1"/>
</dbReference>
<dbReference type="RefSeq" id="WP_162443951.1">
    <property type="nucleotide sequence ID" value="NZ_CP048222.1"/>
</dbReference>
<dbReference type="SUPFAM" id="SSF52402">
    <property type="entry name" value="Adenine nucleotide alpha hydrolases-like"/>
    <property type="match status" value="2"/>
</dbReference>
<dbReference type="InterPro" id="IPR006015">
    <property type="entry name" value="Universal_stress_UspA"/>
</dbReference>
<reference evidence="3 4" key="1">
    <citation type="submission" date="2020-01" db="EMBL/GenBank/DDBJ databases">
        <authorList>
            <person name="Kim M.K."/>
        </authorList>
    </citation>
    <scope>NUCLEOTIDE SEQUENCE [LARGE SCALE GENOMIC DNA]</scope>
    <source>
        <strain evidence="3 4">172606-1</strain>
    </source>
</reference>
<evidence type="ECO:0000259" key="2">
    <source>
        <dbReference type="Pfam" id="PF00582"/>
    </source>
</evidence>
<gene>
    <name evidence="3" type="ORF">GXP67_15430</name>
</gene>
<evidence type="ECO:0000256" key="1">
    <source>
        <dbReference type="ARBA" id="ARBA00008791"/>
    </source>
</evidence>
<keyword evidence="4" id="KW-1185">Reference proteome</keyword>
<feature type="domain" description="UspA" evidence="2">
    <location>
        <begin position="172"/>
        <end position="279"/>
    </location>
</feature>
<comment type="similarity">
    <text evidence="1">Belongs to the universal stress protein A family.</text>
</comment>
<accession>A0A6C0GJW9</accession>
<evidence type="ECO:0000313" key="3">
    <source>
        <dbReference type="EMBL" id="QHT67930.1"/>
    </source>
</evidence>
<dbReference type="CDD" id="cd00293">
    <property type="entry name" value="USP-like"/>
    <property type="match status" value="2"/>
</dbReference>